<comment type="caution">
    <text evidence="2">The sequence shown here is derived from an EMBL/GenBank/DDBJ whole genome shotgun (WGS) entry which is preliminary data.</text>
</comment>
<keyword evidence="2" id="KW-0808">Transferase</keyword>
<accession>A0A329TKS7</accession>
<dbReference type="InterPro" id="IPR000182">
    <property type="entry name" value="GNAT_dom"/>
</dbReference>
<gene>
    <name evidence="2" type="ORF">C4N25_07800</name>
</gene>
<dbReference type="AlphaFoldDB" id="A0A329TKS7"/>
<organism evidence="2 3">
    <name type="scientific">Faecalibacterium prausnitzii</name>
    <dbReference type="NCBI Taxonomy" id="853"/>
    <lineage>
        <taxon>Bacteria</taxon>
        <taxon>Bacillati</taxon>
        <taxon>Bacillota</taxon>
        <taxon>Clostridia</taxon>
        <taxon>Eubacteriales</taxon>
        <taxon>Oscillospiraceae</taxon>
        <taxon>Faecalibacterium</taxon>
    </lineage>
</organism>
<dbReference type="Proteomes" id="UP000251634">
    <property type="component" value="Unassembled WGS sequence"/>
</dbReference>
<dbReference type="RefSeq" id="WP_112115594.1">
    <property type="nucleotide sequence ID" value="NZ_PRKZ01000004.1"/>
</dbReference>
<evidence type="ECO:0000313" key="2">
    <source>
        <dbReference type="EMBL" id="RAW50074.1"/>
    </source>
</evidence>
<feature type="domain" description="N-acetyltransferase" evidence="1">
    <location>
        <begin position="1"/>
        <end position="165"/>
    </location>
</feature>
<name>A0A329TKS7_9FIRM</name>
<dbReference type="SUPFAM" id="SSF55729">
    <property type="entry name" value="Acyl-CoA N-acyltransferases (Nat)"/>
    <property type="match status" value="1"/>
</dbReference>
<reference evidence="2 3" key="1">
    <citation type="submission" date="2018-02" db="EMBL/GenBank/DDBJ databases">
        <title>Complete genome sequencing of Faecalibacterium prausnitzii strains isolated from the human gut.</title>
        <authorList>
            <person name="Fitzgerald B.C."/>
            <person name="Shkoporov A.N."/>
            <person name="Ross P.R."/>
            <person name="Hill C."/>
        </authorList>
    </citation>
    <scope>NUCLEOTIDE SEQUENCE [LARGE SCALE GENOMIC DNA]</scope>
    <source>
        <strain evidence="2 3">APC942/8-14-2</strain>
    </source>
</reference>
<dbReference type="EMBL" id="PRKZ01000004">
    <property type="protein sequence ID" value="RAW50074.1"/>
    <property type="molecule type" value="Genomic_DNA"/>
</dbReference>
<proteinExistence type="predicted"/>
<dbReference type="PROSITE" id="PS51186">
    <property type="entry name" value="GNAT"/>
    <property type="match status" value="1"/>
</dbReference>
<evidence type="ECO:0000259" key="1">
    <source>
        <dbReference type="PROSITE" id="PS51186"/>
    </source>
</evidence>
<protein>
    <submittedName>
        <fullName evidence="2">N-acetyltransferase</fullName>
    </submittedName>
</protein>
<evidence type="ECO:0000313" key="3">
    <source>
        <dbReference type="Proteomes" id="UP000251634"/>
    </source>
</evidence>
<dbReference type="GO" id="GO:0016747">
    <property type="term" value="F:acyltransferase activity, transferring groups other than amino-acyl groups"/>
    <property type="evidence" value="ECO:0007669"/>
    <property type="project" value="InterPro"/>
</dbReference>
<dbReference type="InterPro" id="IPR016181">
    <property type="entry name" value="Acyl_CoA_acyltransferase"/>
</dbReference>
<sequence length="168" mass="18735">MFRGATRSDLPEILKIYARAREAMAAAGNPAQWGTSFPPEELLKEDIDSNRLFVYLVNGELEAVFAFILGPDPTYAVIEDGQWLNDTLPYGTIHRLASAGKRKGVATDVITWCLEHCESLRADTHADNKAMQHILEETGFTRCGVIHVADGSPRFAYQRMSLTMPLEH</sequence>
<dbReference type="Gene3D" id="3.40.630.30">
    <property type="match status" value="1"/>
</dbReference>